<feature type="transmembrane region" description="Helical" evidence="1">
    <location>
        <begin position="126"/>
        <end position="146"/>
    </location>
</feature>
<sequence>MKTNYLFPHKFKTISGILFIVATLVMFYLLLIDDSEIINLDTTVFAVMNDDIFGKMKYFEFIPNDIFDELLISVFVISGLVFAFSKEKIEDEMTAKIRLESLVWSTYVNYLLFFLCVWFVYGSIIYTVMMIALFTHLLFFIIRFNWKLYTFKHSADHEE</sequence>
<evidence type="ECO:0000313" key="2">
    <source>
        <dbReference type="EMBL" id="MFD2602419.1"/>
    </source>
</evidence>
<keyword evidence="1" id="KW-0812">Transmembrane</keyword>
<organism evidence="2 3">
    <name type="scientific">Flavobacterium suzhouense</name>
    <dbReference type="NCBI Taxonomy" id="1529638"/>
    <lineage>
        <taxon>Bacteria</taxon>
        <taxon>Pseudomonadati</taxon>
        <taxon>Bacteroidota</taxon>
        <taxon>Flavobacteriia</taxon>
        <taxon>Flavobacteriales</taxon>
        <taxon>Flavobacteriaceae</taxon>
        <taxon>Flavobacterium</taxon>
    </lineage>
</organism>
<feature type="transmembrane region" description="Helical" evidence="1">
    <location>
        <begin position="97"/>
        <end position="120"/>
    </location>
</feature>
<dbReference type="RefSeq" id="WP_379820867.1">
    <property type="nucleotide sequence ID" value="NZ_JBHUMD010000024.1"/>
</dbReference>
<dbReference type="Proteomes" id="UP001597480">
    <property type="component" value="Unassembled WGS sequence"/>
</dbReference>
<evidence type="ECO:0000256" key="1">
    <source>
        <dbReference type="SAM" id="Phobius"/>
    </source>
</evidence>
<feature type="transmembrane region" description="Helical" evidence="1">
    <location>
        <begin position="12"/>
        <end position="31"/>
    </location>
</feature>
<dbReference type="EMBL" id="JBHUMD010000024">
    <property type="protein sequence ID" value="MFD2602419.1"/>
    <property type="molecule type" value="Genomic_DNA"/>
</dbReference>
<proteinExistence type="predicted"/>
<gene>
    <name evidence="2" type="ORF">ACFSR3_10165</name>
</gene>
<comment type="caution">
    <text evidence="2">The sequence shown here is derived from an EMBL/GenBank/DDBJ whole genome shotgun (WGS) entry which is preliminary data.</text>
</comment>
<name>A0ABW5NU94_9FLAO</name>
<accession>A0ABW5NU94</accession>
<keyword evidence="1" id="KW-0472">Membrane</keyword>
<evidence type="ECO:0000313" key="3">
    <source>
        <dbReference type="Proteomes" id="UP001597480"/>
    </source>
</evidence>
<protein>
    <submittedName>
        <fullName evidence="2">Uncharacterized protein</fullName>
    </submittedName>
</protein>
<reference evidence="3" key="1">
    <citation type="journal article" date="2019" name="Int. J. Syst. Evol. Microbiol.">
        <title>The Global Catalogue of Microorganisms (GCM) 10K type strain sequencing project: providing services to taxonomists for standard genome sequencing and annotation.</title>
        <authorList>
            <consortium name="The Broad Institute Genomics Platform"/>
            <consortium name="The Broad Institute Genome Sequencing Center for Infectious Disease"/>
            <person name="Wu L."/>
            <person name="Ma J."/>
        </authorList>
    </citation>
    <scope>NUCLEOTIDE SEQUENCE [LARGE SCALE GENOMIC DNA]</scope>
    <source>
        <strain evidence="3">KCTC 42107</strain>
    </source>
</reference>
<feature type="transmembrane region" description="Helical" evidence="1">
    <location>
        <begin position="66"/>
        <end position="85"/>
    </location>
</feature>
<keyword evidence="1" id="KW-1133">Transmembrane helix</keyword>
<keyword evidence="3" id="KW-1185">Reference proteome</keyword>